<gene>
    <name evidence="2" type="ORF">GCM10010390_83260</name>
</gene>
<protein>
    <submittedName>
        <fullName evidence="2">Uncharacterized protein</fullName>
    </submittedName>
</protein>
<name>A0ABN1EJF0_9ACTN</name>
<evidence type="ECO:0000313" key="2">
    <source>
        <dbReference type="EMBL" id="GAA0567888.1"/>
    </source>
</evidence>
<organism evidence="2 3">
    <name type="scientific">Streptomyces mordarskii</name>
    <dbReference type="NCBI Taxonomy" id="1226758"/>
    <lineage>
        <taxon>Bacteria</taxon>
        <taxon>Bacillati</taxon>
        <taxon>Actinomycetota</taxon>
        <taxon>Actinomycetes</taxon>
        <taxon>Kitasatosporales</taxon>
        <taxon>Streptomycetaceae</taxon>
        <taxon>Streptomyces</taxon>
    </lineage>
</organism>
<accession>A0ABN1EJF0</accession>
<dbReference type="EMBL" id="BAAABZ010000084">
    <property type="protein sequence ID" value="GAA0567888.1"/>
    <property type="molecule type" value="Genomic_DNA"/>
</dbReference>
<comment type="caution">
    <text evidence="2">The sequence shown here is derived from an EMBL/GenBank/DDBJ whole genome shotgun (WGS) entry which is preliminary data.</text>
</comment>
<evidence type="ECO:0000313" key="3">
    <source>
        <dbReference type="Proteomes" id="UP001501576"/>
    </source>
</evidence>
<reference evidence="2 3" key="1">
    <citation type="journal article" date="2019" name="Int. J. Syst. Evol. Microbiol.">
        <title>The Global Catalogue of Microorganisms (GCM) 10K type strain sequencing project: providing services to taxonomists for standard genome sequencing and annotation.</title>
        <authorList>
            <consortium name="The Broad Institute Genomics Platform"/>
            <consortium name="The Broad Institute Genome Sequencing Center for Infectious Disease"/>
            <person name="Wu L."/>
            <person name="Ma J."/>
        </authorList>
    </citation>
    <scope>NUCLEOTIDE SEQUENCE [LARGE SCALE GENOMIC DNA]</scope>
    <source>
        <strain evidence="2 3">JCM 5052</strain>
    </source>
</reference>
<keyword evidence="3" id="KW-1185">Reference proteome</keyword>
<dbReference type="Proteomes" id="UP001501576">
    <property type="component" value="Unassembled WGS sequence"/>
</dbReference>
<evidence type="ECO:0000256" key="1">
    <source>
        <dbReference type="SAM" id="MobiDB-lite"/>
    </source>
</evidence>
<proteinExistence type="predicted"/>
<feature type="compositionally biased region" description="Basic and acidic residues" evidence="1">
    <location>
        <begin position="7"/>
        <end position="28"/>
    </location>
</feature>
<sequence length="120" mass="12671">MTFAGLRGRDEGERGNDHLRPGADAEHLEGELQRVRSVADREGVLAAMGRGELRLEGADLTAPDVPPLPLIQGPDQALALLVAILRPCGQLGSRAHIIAHDFPAPLMRSGGRSAADALAR</sequence>
<feature type="region of interest" description="Disordered" evidence="1">
    <location>
        <begin position="1"/>
        <end position="28"/>
    </location>
</feature>